<feature type="compositionally biased region" description="Basic and acidic residues" evidence="7">
    <location>
        <begin position="403"/>
        <end position="415"/>
    </location>
</feature>
<dbReference type="OrthoDB" id="1306014at2759"/>
<sequence length="415" mass="44486">MGKKRRGPSLEELLARPWCYYCERDFDDLKILTLHQKAKHFKCDKCYRRLNTAGGLSVHMSQVHKEQLTEIENALPNRAGLDVEIFGMEGIPEDVLQAHQQRVAAQYHQAETERQAATGNPPAGSGMGGQPAKRPKLEDVSDLKKRLAEHRAKKAEAAAGGSSGEATPVSSGPPAPPYVPKADDAYGQAPAVSAPAPAQQYPYPQPYGGAAAAPYQQIASPVYQTFSPASGHQVPGATPYPPAGYPPQMPAYPSAPGYGAPPFPQHPRSTESTPPPRPGSLPPSTGLPQRPAFGAPAVNAQQMQQMHMGHVASPVQAHENEKAKQATGQVSSSVNDQTSAAAKDTAEKPAKKEKSKATRMIYLHDTISPEEKMAQLPRYAVERPQFPKETVIDNGPDAAAAGRVRDSDTVFDPAH</sequence>
<dbReference type="PROSITE" id="PS50808">
    <property type="entry name" value="ZF_BED"/>
    <property type="match status" value="1"/>
</dbReference>
<evidence type="ECO:0000259" key="9">
    <source>
        <dbReference type="PROSITE" id="PS50808"/>
    </source>
</evidence>
<dbReference type="EMBL" id="MDYL01000008">
    <property type="protein sequence ID" value="OQD75027.1"/>
    <property type="molecule type" value="Genomic_DNA"/>
</dbReference>
<feature type="domain" description="BED-type" evidence="9">
    <location>
        <begin position="12"/>
        <end position="71"/>
    </location>
</feature>
<dbReference type="Gene3D" id="3.30.160.60">
    <property type="entry name" value="Classic Zinc Finger"/>
    <property type="match status" value="1"/>
</dbReference>
<evidence type="ECO:0008006" key="12">
    <source>
        <dbReference type="Google" id="ProtNLM"/>
    </source>
</evidence>
<name>A0A1V6PE50_PENDC</name>
<proteinExistence type="predicted"/>
<dbReference type="FunFam" id="3.30.160.60:FF:000354">
    <property type="entry name" value="C2H2 finger domain-containing protein"/>
    <property type="match status" value="1"/>
</dbReference>
<keyword evidence="2" id="KW-0479">Metal-binding</keyword>
<dbReference type="PROSITE" id="PS50157">
    <property type="entry name" value="ZINC_FINGER_C2H2_2"/>
    <property type="match status" value="1"/>
</dbReference>
<feature type="compositionally biased region" description="Polar residues" evidence="7">
    <location>
        <begin position="326"/>
        <end position="340"/>
    </location>
</feature>
<feature type="region of interest" description="Disordered" evidence="7">
    <location>
        <begin position="102"/>
        <end position="197"/>
    </location>
</feature>
<dbReference type="PANTHER" id="PTHR23215">
    <property type="entry name" value="ZINC FINGER PROTEIN 207"/>
    <property type="match status" value="1"/>
</dbReference>
<reference evidence="11" key="1">
    <citation type="journal article" date="2017" name="Nat. Microbiol.">
        <title>Global analysis of biosynthetic gene clusters reveals vast potential of secondary metabolite production in Penicillium species.</title>
        <authorList>
            <person name="Nielsen J.C."/>
            <person name="Grijseels S."/>
            <person name="Prigent S."/>
            <person name="Ji B."/>
            <person name="Dainat J."/>
            <person name="Nielsen K.F."/>
            <person name="Frisvad J.C."/>
            <person name="Workman M."/>
            <person name="Nielsen J."/>
        </authorList>
    </citation>
    <scope>NUCLEOTIDE SEQUENCE [LARGE SCALE GENOMIC DNA]</scope>
    <source>
        <strain evidence="11">IBT 11843</strain>
    </source>
</reference>
<evidence type="ECO:0000256" key="6">
    <source>
        <dbReference type="PROSITE-ProRule" id="PRU00042"/>
    </source>
</evidence>
<dbReference type="STRING" id="69771.A0A1V6PE50"/>
<feature type="compositionally biased region" description="Basic and acidic residues" evidence="7">
    <location>
        <begin position="344"/>
        <end position="356"/>
    </location>
</feature>
<dbReference type="GO" id="GO:0008270">
    <property type="term" value="F:zinc ion binding"/>
    <property type="evidence" value="ECO:0007669"/>
    <property type="project" value="UniProtKB-KW"/>
</dbReference>
<evidence type="ECO:0000256" key="3">
    <source>
        <dbReference type="ARBA" id="ARBA00022771"/>
    </source>
</evidence>
<feature type="compositionally biased region" description="Low complexity" evidence="7">
    <location>
        <begin position="188"/>
        <end position="197"/>
    </location>
</feature>
<dbReference type="InterPro" id="IPR013087">
    <property type="entry name" value="Znf_C2H2_type"/>
</dbReference>
<feature type="compositionally biased region" description="Low complexity" evidence="7">
    <location>
        <begin position="157"/>
        <end position="166"/>
    </location>
</feature>
<keyword evidence="4" id="KW-0862">Zinc</keyword>
<protein>
    <recommendedName>
        <fullName evidence="12">C2H2-type domain-containing protein</fullName>
    </recommendedName>
</protein>
<evidence type="ECO:0000256" key="4">
    <source>
        <dbReference type="ARBA" id="ARBA00022833"/>
    </source>
</evidence>
<keyword evidence="3 6" id="KW-0863">Zinc-finger</keyword>
<evidence type="ECO:0000313" key="11">
    <source>
        <dbReference type="Proteomes" id="UP000191522"/>
    </source>
</evidence>
<comment type="subcellular location">
    <subcellularLocation>
        <location evidence="1">Nucleus</location>
    </subcellularLocation>
</comment>
<dbReference type="AlphaFoldDB" id="A0A1V6PE50"/>
<comment type="caution">
    <text evidence="10">The sequence shown here is derived from an EMBL/GenBank/DDBJ whole genome shotgun (WGS) entry which is preliminary data.</text>
</comment>
<dbReference type="GO" id="GO:0003677">
    <property type="term" value="F:DNA binding"/>
    <property type="evidence" value="ECO:0007669"/>
    <property type="project" value="InterPro"/>
</dbReference>
<dbReference type="InterPro" id="IPR003656">
    <property type="entry name" value="Znf_BED"/>
</dbReference>
<evidence type="ECO:0000256" key="1">
    <source>
        <dbReference type="ARBA" id="ARBA00004123"/>
    </source>
</evidence>
<evidence type="ECO:0000259" key="8">
    <source>
        <dbReference type="PROSITE" id="PS50157"/>
    </source>
</evidence>
<feature type="region of interest" description="Disordered" evidence="7">
    <location>
        <begin position="387"/>
        <end position="415"/>
    </location>
</feature>
<dbReference type="CDD" id="cd20908">
    <property type="entry name" value="SUF4-like"/>
    <property type="match status" value="1"/>
</dbReference>
<evidence type="ECO:0000256" key="7">
    <source>
        <dbReference type="SAM" id="MobiDB-lite"/>
    </source>
</evidence>
<feature type="compositionally biased region" description="Pro residues" evidence="7">
    <location>
        <begin position="238"/>
        <end position="250"/>
    </location>
</feature>
<keyword evidence="11" id="KW-1185">Reference proteome</keyword>
<dbReference type="Proteomes" id="UP000191522">
    <property type="component" value="Unassembled WGS sequence"/>
</dbReference>
<accession>A0A1V6PE50</accession>
<dbReference type="PROSITE" id="PS00028">
    <property type="entry name" value="ZINC_FINGER_C2H2_1"/>
    <property type="match status" value="1"/>
</dbReference>
<feature type="compositionally biased region" description="Basic and acidic residues" evidence="7">
    <location>
        <begin position="135"/>
        <end position="156"/>
    </location>
</feature>
<dbReference type="PANTHER" id="PTHR23215:SF0">
    <property type="entry name" value="BUB3-INTERACTING AND GLEBS MOTIF-CONTAINING PROTEIN ZNF207"/>
    <property type="match status" value="1"/>
</dbReference>
<gene>
    <name evidence="10" type="ORF">PENDEC_c008G04596</name>
</gene>
<evidence type="ECO:0000256" key="2">
    <source>
        <dbReference type="ARBA" id="ARBA00022723"/>
    </source>
</evidence>
<evidence type="ECO:0000256" key="5">
    <source>
        <dbReference type="ARBA" id="ARBA00023242"/>
    </source>
</evidence>
<keyword evidence="5" id="KW-0539">Nucleus</keyword>
<evidence type="ECO:0000313" key="10">
    <source>
        <dbReference type="EMBL" id="OQD75027.1"/>
    </source>
</evidence>
<organism evidence="10 11">
    <name type="scientific">Penicillium decumbens</name>
    <dbReference type="NCBI Taxonomy" id="69771"/>
    <lineage>
        <taxon>Eukaryota</taxon>
        <taxon>Fungi</taxon>
        <taxon>Dikarya</taxon>
        <taxon>Ascomycota</taxon>
        <taxon>Pezizomycotina</taxon>
        <taxon>Eurotiomycetes</taxon>
        <taxon>Eurotiomycetidae</taxon>
        <taxon>Eurotiales</taxon>
        <taxon>Aspergillaceae</taxon>
        <taxon>Penicillium</taxon>
    </lineage>
</organism>
<dbReference type="GO" id="GO:0005634">
    <property type="term" value="C:nucleus"/>
    <property type="evidence" value="ECO:0007669"/>
    <property type="project" value="UniProtKB-SubCell"/>
</dbReference>
<feature type="domain" description="C2H2-type" evidence="8">
    <location>
        <begin position="41"/>
        <end position="69"/>
    </location>
</feature>
<dbReference type="OMA" id="NAFQMQQ"/>
<feature type="region of interest" description="Disordered" evidence="7">
    <location>
        <begin position="229"/>
        <end position="369"/>
    </location>
</feature>